<keyword evidence="2" id="KW-1185">Reference proteome</keyword>
<organism evidence="1 2">
    <name type="scientific">Stenotrophomonas oahuensis</name>
    <dbReference type="NCBI Taxonomy" id="3003271"/>
    <lineage>
        <taxon>Bacteria</taxon>
        <taxon>Pseudomonadati</taxon>
        <taxon>Pseudomonadota</taxon>
        <taxon>Gammaproteobacteria</taxon>
        <taxon>Lysobacterales</taxon>
        <taxon>Lysobacteraceae</taxon>
        <taxon>Stenotrophomonas</taxon>
    </lineage>
</organism>
<dbReference type="EMBL" id="CP115541">
    <property type="protein sequence ID" value="WNH54252.1"/>
    <property type="molecule type" value="Genomic_DNA"/>
</dbReference>
<evidence type="ECO:0000313" key="2">
    <source>
        <dbReference type="Proteomes" id="UP001302072"/>
    </source>
</evidence>
<dbReference type="RefSeq" id="WP_311193364.1">
    <property type="nucleotide sequence ID" value="NZ_CP115541.1"/>
</dbReference>
<protein>
    <submittedName>
        <fullName evidence="1">Uncharacterized protein</fullName>
    </submittedName>
</protein>
<accession>A0ABY9YTJ6</accession>
<dbReference type="Proteomes" id="UP001302072">
    <property type="component" value="Chromosome"/>
</dbReference>
<name>A0ABY9YTJ6_9GAMM</name>
<sequence>MTASDHRTLGLLNSGRSTWVLPAEAHRASVCAYFWAGITLAILTSDDANAWAYDVIAALDAPPIEIIEIATAHDKYTVMDALKIGASQADWQQAGRWLLSDTCSRLAAGEISVLTAIWISMDIRETTGLPRDLWIELLILEDKVNLISDGIVSAHQLQEEVTQVLQKYVAVAQ</sequence>
<evidence type="ECO:0000313" key="1">
    <source>
        <dbReference type="EMBL" id="WNH54252.1"/>
    </source>
</evidence>
<proteinExistence type="predicted"/>
<gene>
    <name evidence="1" type="ORF">PDM29_08245</name>
</gene>
<reference evidence="1 2" key="1">
    <citation type="submission" date="2022-12" db="EMBL/GenBank/DDBJ databases">
        <title>Two new species, Stenotrophomonas aracearum and Stenotrophomonas oahuensis, isolated from Anthurium (Araceae family) in Hawaii.</title>
        <authorList>
            <person name="Chunag S.C."/>
            <person name="Dobhal S."/>
            <person name="Alvarez A."/>
            <person name="Arif M."/>
        </authorList>
    </citation>
    <scope>NUCLEOTIDE SEQUENCE [LARGE SCALE GENOMIC DNA]</scope>
    <source>
        <strain evidence="1 2">A5586</strain>
    </source>
</reference>